<organism evidence="2 3">
    <name type="scientific">Pochonia chlamydosporia 170</name>
    <dbReference type="NCBI Taxonomy" id="1380566"/>
    <lineage>
        <taxon>Eukaryota</taxon>
        <taxon>Fungi</taxon>
        <taxon>Dikarya</taxon>
        <taxon>Ascomycota</taxon>
        <taxon>Pezizomycotina</taxon>
        <taxon>Sordariomycetes</taxon>
        <taxon>Hypocreomycetidae</taxon>
        <taxon>Hypocreales</taxon>
        <taxon>Clavicipitaceae</taxon>
        <taxon>Pochonia</taxon>
    </lineage>
</organism>
<evidence type="ECO:0000313" key="3">
    <source>
        <dbReference type="Proteomes" id="UP000078397"/>
    </source>
</evidence>
<dbReference type="KEGG" id="pchm:VFPPC_03655"/>
<evidence type="ECO:0000256" key="1">
    <source>
        <dbReference type="SAM" id="MobiDB-lite"/>
    </source>
</evidence>
<dbReference type="GeneID" id="28847125"/>
<comment type="caution">
    <text evidence="2">The sequence shown here is derived from an EMBL/GenBank/DDBJ whole genome shotgun (WGS) entry which is preliminary data.</text>
</comment>
<feature type="compositionally biased region" description="Low complexity" evidence="1">
    <location>
        <begin position="41"/>
        <end position="55"/>
    </location>
</feature>
<sequence length="155" mass="16172">MAASETSASVHSDTPDLMLSSAFQATCNAMFKSQSIDSVKASTSTGSSSGSSSATFYSLPDEEQPDEVSPQALIAIVDGILGPIQEPLPGFGPRNTVVGGGNSDPIPQPPPTPPRTPPPGFPRPPPQQGVERDHAAPWDVVSDDEEAMEAEWESL</sequence>
<dbReference type="RefSeq" id="XP_018147879.1">
    <property type="nucleotide sequence ID" value="XM_018283131.1"/>
</dbReference>
<reference evidence="2 3" key="1">
    <citation type="journal article" date="2016" name="PLoS Pathog.">
        <title>Biosynthesis of antibiotic leucinostatins in bio-control fungus Purpureocillium lilacinum and their inhibition on phytophthora revealed by genome mining.</title>
        <authorList>
            <person name="Wang G."/>
            <person name="Liu Z."/>
            <person name="Lin R."/>
            <person name="Li E."/>
            <person name="Mao Z."/>
            <person name="Ling J."/>
            <person name="Yang Y."/>
            <person name="Yin W.B."/>
            <person name="Xie B."/>
        </authorList>
    </citation>
    <scope>NUCLEOTIDE SEQUENCE [LARGE SCALE GENOMIC DNA]</scope>
    <source>
        <strain evidence="2">170</strain>
    </source>
</reference>
<dbReference type="AlphaFoldDB" id="A0A179G0G8"/>
<protein>
    <submittedName>
        <fullName evidence="2">Uncharacterized protein</fullName>
    </submittedName>
</protein>
<dbReference type="Proteomes" id="UP000078397">
    <property type="component" value="Unassembled WGS sequence"/>
</dbReference>
<keyword evidence="3" id="KW-1185">Reference proteome</keyword>
<accession>A0A179G0G8</accession>
<proteinExistence type="predicted"/>
<feature type="region of interest" description="Disordered" evidence="1">
    <location>
        <begin position="83"/>
        <end position="137"/>
    </location>
</feature>
<gene>
    <name evidence="2" type="ORF">VFPPC_03655</name>
</gene>
<dbReference type="EMBL" id="LSBJ02000002">
    <property type="protein sequence ID" value="OAQ71342.1"/>
    <property type="molecule type" value="Genomic_DNA"/>
</dbReference>
<feature type="region of interest" description="Disordered" evidence="1">
    <location>
        <begin position="36"/>
        <end position="68"/>
    </location>
</feature>
<name>A0A179G0G8_METCM</name>
<dbReference type="OrthoDB" id="4941401at2759"/>
<evidence type="ECO:0000313" key="2">
    <source>
        <dbReference type="EMBL" id="OAQ71342.1"/>
    </source>
</evidence>
<feature type="compositionally biased region" description="Pro residues" evidence="1">
    <location>
        <begin position="106"/>
        <end position="127"/>
    </location>
</feature>